<reference evidence="1" key="1">
    <citation type="submission" date="2019-10" db="EMBL/GenBank/DDBJ databases">
        <authorList>
            <consortium name="DOE Joint Genome Institute"/>
            <person name="Kuo A."/>
            <person name="Miyauchi S."/>
            <person name="Kiss E."/>
            <person name="Drula E."/>
            <person name="Kohler A."/>
            <person name="Sanchez-Garcia M."/>
            <person name="Andreopoulos B."/>
            <person name="Barry K.W."/>
            <person name="Bonito G."/>
            <person name="Buee M."/>
            <person name="Carver A."/>
            <person name="Chen C."/>
            <person name="Cichocki N."/>
            <person name="Clum A."/>
            <person name="Culley D."/>
            <person name="Crous P.W."/>
            <person name="Fauchery L."/>
            <person name="Girlanda M."/>
            <person name="Hayes R."/>
            <person name="Keri Z."/>
            <person name="Labutti K."/>
            <person name="Lipzen A."/>
            <person name="Lombard V."/>
            <person name="Magnuson J."/>
            <person name="Maillard F."/>
            <person name="Morin E."/>
            <person name="Murat C."/>
            <person name="Nolan M."/>
            <person name="Ohm R."/>
            <person name="Pangilinan J."/>
            <person name="Pereira M."/>
            <person name="Perotto S."/>
            <person name="Peter M."/>
            <person name="Riley R."/>
            <person name="Sitrit Y."/>
            <person name="Stielow B."/>
            <person name="Szollosi G."/>
            <person name="Zifcakova L."/>
            <person name="Stursova M."/>
            <person name="Spatafora J.W."/>
            <person name="Tedersoo L."/>
            <person name="Vaario L.-M."/>
            <person name="Yamada A."/>
            <person name="Yan M."/>
            <person name="Wang P."/>
            <person name="Xu J."/>
            <person name="Bruns T."/>
            <person name="Baldrian P."/>
            <person name="Vilgalys R."/>
            <person name="Henrissat B."/>
            <person name="Grigoriev I.V."/>
            <person name="Hibbett D."/>
            <person name="Nagy L.G."/>
            <person name="Martin F.M."/>
        </authorList>
    </citation>
    <scope>NUCLEOTIDE SEQUENCE</scope>
    <source>
        <strain evidence="1">P2</strain>
    </source>
</reference>
<evidence type="ECO:0000313" key="2">
    <source>
        <dbReference type="Proteomes" id="UP000886501"/>
    </source>
</evidence>
<dbReference type="EMBL" id="MU117973">
    <property type="protein sequence ID" value="KAF9651796.1"/>
    <property type="molecule type" value="Genomic_DNA"/>
</dbReference>
<dbReference type="Proteomes" id="UP000886501">
    <property type="component" value="Unassembled WGS sequence"/>
</dbReference>
<name>A0ACB6ZRP7_THEGA</name>
<protein>
    <submittedName>
        <fullName evidence="1">Uncharacterized protein</fullName>
    </submittedName>
</protein>
<proteinExistence type="predicted"/>
<accession>A0ACB6ZRP7</accession>
<reference evidence="1" key="2">
    <citation type="journal article" date="2020" name="Nat. Commun.">
        <title>Large-scale genome sequencing of mycorrhizal fungi provides insights into the early evolution of symbiotic traits.</title>
        <authorList>
            <person name="Miyauchi S."/>
            <person name="Kiss E."/>
            <person name="Kuo A."/>
            <person name="Drula E."/>
            <person name="Kohler A."/>
            <person name="Sanchez-Garcia M."/>
            <person name="Morin E."/>
            <person name="Andreopoulos B."/>
            <person name="Barry K.W."/>
            <person name="Bonito G."/>
            <person name="Buee M."/>
            <person name="Carver A."/>
            <person name="Chen C."/>
            <person name="Cichocki N."/>
            <person name="Clum A."/>
            <person name="Culley D."/>
            <person name="Crous P.W."/>
            <person name="Fauchery L."/>
            <person name="Girlanda M."/>
            <person name="Hayes R.D."/>
            <person name="Keri Z."/>
            <person name="LaButti K."/>
            <person name="Lipzen A."/>
            <person name="Lombard V."/>
            <person name="Magnuson J."/>
            <person name="Maillard F."/>
            <person name="Murat C."/>
            <person name="Nolan M."/>
            <person name="Ohm R.A."/>
            <person name="Pangilinan J."/>
            <person name="Pereira M.F."/>
            <person name="Perotto S."/>
            <person name="Peter M."/>
            <person name="Pfister S."/>
            <person name="Riley R."/>
            <person name="Sitrit Y."/>
            <person name="Stielow J.B."/>
            <person name="Szollosi G."/>
            <person name="Zifcakova L."/>
            <person name="Stursova M."/>
            <person name="Spatafora J.W."/>
            <person name="Tedersoo L."/>
            <person name="Vaario L.M."/>
            <person name="Yamada A."/>
            <person name="Yan M."/>
            <person name="Wang P."/>
            <person name="Xu J."/>
            <person name="Bruns T."/>
            <person name="Baldrian P."/>
            <person name="Vilgalys R."/>
            <person name="Dunand C."/>
            <person name="Henrissat B."/>
            <person name="Grigoriev I.V."/>
            <person name="Hibbett D."/>
            <person name="Nagy L.G."/>
            <person name="Martin F.M."/>
        </authorList>
    </citation>
    <scope>NUCLEOTIDE SEQUENCE</scope>
    <source>
        <strain evidence="1">P2</strain>
    </source>
</reference>
<gene>
    <name evidence="1" type="ORF">BDM02DRAFT_3110262</name>
</gene>
<organism evidence="1 2">
    <name type="scientific">Thelephora ganbajun</name>
    <name type="common">Ganba fungus</name>
    <dbReference type="NCBI Taxonomy" id="370292"/>
    <lineage>
        <taxon>Eukaryota</taxon>
        <taxon>Fungi</taxon>
        <taxon>Dikarya</taxon>
        <taxon>Basidiomycota</taxon>
        <taxon>Agaricomycotina</taxon>
        <taxon>Agaricomycetes</taxon>
        <taxon>Thelephorales</taxon>
        <taxon>Thelephoraceae</taxon>
        <taxon>Thelephora</taxon>
    </lineage>
</organism>
<keyword evidence="2" id="KW-1185">Reference proteome</keyword>
<sequence length="52" mass="6064">MALSTAIRSVCDSLFVVLNDPQLYFRFILLFPRALLRRVPWVSLSLVLRFLP</sequence>
<evidence type="ECO:0000313" key="1">
    <source>
        <dbReference type="EMBL" id="KAF9651796.1"/>
    </source>
</evidence>
<comment type="caution">
    <text evidence="1">The sequence shown here is derived from an EMBL/GenBank/DDBJ whole genome shotgun (WGS) entry which is preliminary data.</text>
</comment>